<dbReference type="Proteomes" id="UP000075920">
    <property type="component" value="Unassembled WGS sequence"/>
</dbReference>
<dbReference type="EnsemblMetazoa" id="AMIN014270-RA">
    <property type="protein sequence ID" value="AMIN014270-PA"/>
    <property type="gene ID" value="AMIN014270"/>
</dbReference>
<name>A0A182WNI1_9DIPT</name>
<organism evidence="1 2">
    <name type="scientific">Anopheles minimus</name>
    <dbReference type="NCBI Taxonomy" id="112268"/>
    <lineage>
        <taxon>Eukaryota</taxon>
        <taxon>Metazoa</taxon>
        <taxon>Ecdysozoa</taxon>
        <taxon>Arthropoda</taxon>
        <taxon>Hexapoda</taxon>
        <taxon>Insecta</taxon>
        <taxon>Pterygota</taxon>
        <taxon>Neoptera</taxon>
        <taxon>Endopterygota</taxon>
        <taxon>Diptera</taxon>
        <taxon>Nematocera</taxon>
        <taxon>Culicoidea</taxon>
        <taxon>Culicidae</taxon>
        <taxon>Anophelinae</taxon>
        <taxon>Anopheles</taxon>
    </lineage>
</organism>
<proteinExistence type="predicted"/>
<keyword evidence="2" id="KW-1185">Reference proteome</keyword>
<dbReference type="AlphaFoldDB" id="A0A182WNI1"/>
<protein>
    <submittedName>
        <fullName evidence="1">Uncharacterized protein</fullName>
    </submittedName>
</protein>
<evidence type="ECO:0000313" key="1">
    <source>
        <dbReference type="EnsemblMetazoa" id="AMIN014270-PA"/>
    </source>
</evidence>
<reference evidence="2" key="1">
    <citation type="submission" date="2013-03" db="EMBL/GenBank/DDBJ databases">
        <title>The Genome Sequence of Anopheles minimus MINIMUS1.</title>
        <authorList>
            <consortium name="The Broad Institute Genomics Platform"/>
            <person name="Neafsey D.E."/>
            <person name="Walton C."/>
            <person name="Walker B."/>
            <person name="Young S.K."/>
            <person name="Zeng Q."/>
            <person name="Gargeya S."/>
            <person name="Fitzgerald M."/>
            <person name="Haas B."/>
            <person name="Abouelleil A."/>
            <person name="Allen A.W."/>
            <person name="Alvarado L."/>
            <person name="Arachchi H.M."/>
            <person name="Berlin A.M."/>
            <person name="Chapman S.B."/>
            <person name="Gainer-Dewar J."/>
            <person name="Goldberg J."/>
            <person name="Griggs A."/>
            <person name="Gujja S."/>
            <person name="Hansen M."/>
            <person name="Howarth C."/>
            <person name="Imamovic A."/>
            <person name="Ireland A."/>
            <person name="Larimer J."/>
            <person name="McCowan C."/>
            <person name="Murphy C."/>
            <person name="Pearson M."/>
            <person name="Poon T.W."/>
            <person name="Priest M."/>
            <person name="Roberts A."/>
            <person name="Saif S."/>
            <person name="Shea T."/>
            <person name="Sisk P."/>
            <person name="Sykes S."/>
            <person name="Wortman J."/>
            <person name="Nusbaum C."/>
            <person name="Birren B."/>
        </authorList>
    </citation>
    <scope>NUCLEOTIDE SEQUENCE [LARGE SCALE GENOMIC DNA]</scope>
    <source>
        <strain evidence="2">MINIMUS1</strain>
    </source>
</reference>
<sequence>MYRVSECTCLCAMCFCLRPT</sequence>
<dbReference type="VEuPathDB" id="VectorBase:AMIN014270"/>
<evidence type="ECO:0000313" key="2">
    <source>
        <dbReference type="Proteomes" id="UP000075920"/>
    </source>
</evidence>
<accession>A0A182WNI1</accession>
<reference evidence="1" key="2">
    <citation type="submission" date="2020-05" db="UniProtKB">
        <authorList>
            <consortium name="EnsemblMetazoa"/>
        </authorList>
    </citation>
    <scope>IDENTIFICATION</scope>
    <source>
        <strain evidence="1">MINIMUS1</strain>
    </source>
</reference>